<dbReference type="InterPro" id="IPR017946">
    <property type="entry name" value="PLC-like_Pdiesterase_TIM-brl"/>
</dbReference>
<keyword evidence="4" id="KW-1133">Transmembrane helix</keyword>
<dbReference type="OMA" id="VRYWGLP"/>
<dbReference type="GO" id="GO:0008081">
    <property type="term" value="F:phosphoric diester hydrolase activity"/>
    <property type="evidence" value="ECO:0007669"/>
    <property type="project" value="InterPro"/>
</dbReference>
<name>G0WFL1_NAUDC</name>
<dbReference type="SUPFAM" id="SSF51695">
    <property type="entry name" value="PLC-like phosphodiesterases"/>
    <property type="match status" value="1"/>
</dbReference>
<dbReference type="KEGG" id="ndi:NDAI_0H03990"/>
<keyword evidence="4" id="KW-0812">Transmembrane</keyword>
<organism evidence="5 6">
    <name type="scientific">Naumovozyma dairenensis (strain ATCC 10597 / BCRC 20456 / CBS 421 / NBRC 0211 / NRRL Y-12639)</name>
    <name type="common">Saccharomyces dairenensis</name>
    <dbReference type="NCBI Taxonomy" id="1071378"/>
    <lineage>
        <taxon>Eukaryota</taxon>
        <taxon>Fungi</taxon>
        <taxon>Dikarya</taxon>
        <taxon>Ascomycota</taxon>
        <taxon>Saccharomycotina</taxon>
        <taxon>Saccharomycetes</taxon>
        <taxon>Saccharomycetales</taxon>
        <taxon>Saccharomycetaceae</taxon>
        <taxon>Naumovozyma</taxon>
    </lineage>
</organism>
<keyword evidence="6" id="KW-1185">Reference proteome</keyword>
<dbReference type="InterPro" id="IPR051236">
    <property type="entry name" value="HAT_RTT109-like"/>
</dbReference>
<dbReference type="GO" id="GO:0006629">
    <property type="term" value="P:lipid metabolic process"/>
    <property type="evidence" value="ECO:0007669"/>
    <property type="project" value="InterPro"/>
</dbReference>
<evidence type="ECO:0000256" key="1">
    <source>
        <dbReference type="ARBA" id="ARBA00008858"/>
    </source>
</evidence>
<keyword evidence="4" id="KW-0472">Membrane</keyword>
<evidence type="ECO:0000313" key="6">
    <source>
        <dbReference type="Proteomes" id="UP000000689"/>
    </source>
</evidence>
<comment type="similarity">
    <text evidence="1">Belongs to the AIM6 family.</text>
</comment>
<evidence type="ECO:0000313" key="5">
    <source>
        <dbReference type="EMBL" id="CCD26572.1"/>
    </source>
</evidence>
<dbReference type="OrthoDB" id="4153866at2759"/>
<sequence length="453" mass="52052">MPTQNLSSMSDPTKRRLKVSNVRNNITVGDIFFMLLLPTLVWMIFGNFICDDLLFYIPTFSFQLRGQRKFYNNIDKNIGISGSEFFSYFEKATLDLLEKDSQMPRRVLKEPIKVSLLYDLFEKKVINSNKYDDMYGCLPNTKSIVARLTKDVNPIPVHSHNDYWRKLPLFEALMYGATSVEADVWNMETNQTLRQDSKSIWGRNYTLGVAHNEAFLDSCNQNLYSLYTGPLLKMLNQVNCGNDKEIKHGLFFNSPETTLYFYIDFKSDDNVLTYNLLMKKYLEDLIKAGYVSYYDFEKKAITWNPITAILTGNYPRNLTVLDNGPYGQDQGQDHIQEGNAETIRKGYYNDDKRYVFLDALIHDLGNSIVDSTTSITASSSLSQINYSCSGSGVFDEQCATNLISTCHKMGLKTRIWGVPSWPRSAESEAWIKHSNDWGSDFFNTDNLEDVFNI</sequence>
<dbReference type="PANTHER" id="PTHR31571">
    <property type="entry name" value="ALTERED INHERITANCE OF MITOCHONDRIA PROTEIN 6"/>
    <property type="match status" value="1"/>
</dbReference>
<keyword evidence="3" id="KW-0732">Signal</keyword>
<dbReference type="Proteomes" id="UP000000689">
    <property type="component" value="Chromosome 8"/>
</dbReference>
<feature type="transmembrane region" description="Helical" evidence="4">
    <location>
        <begin position="24"/>
        <end position="45"/>
    </location>
</feature>
<dbReference type="GeneID" id="11496102"/>
<dbReference type="eggNOG" id="ENOG502QVA8">
    <property type="taxonomic scope" value="Eukaryota"/>
</dbReference>
<evidence type="ECO:0000256" key="3">
    <source>
        <dbReference type="ARBA" id="ARBA00022729"/>
    </source>
</evidence>
<dbReference type="HOGENOM" id="CLU_031561_1_1_1"/>
<gene>
    <name evidence="5" type="primary">NDAI0H03990</name>
    <name evidence="5" type="ordered locus">NDAI_0H03990</name>
</gene>
<accession>G0WFL1</accession>
<dbReference type="PANTHER" id="PTHR31571:SF1">
    <property type="entry name" value="ALTERED INHERITANCE OF MITOCHONDRIA PROTEIN 6"/>
    <property type="match status" value="1"/>
</dbReference>
<dbReference type="EMBL" id="HE580274">
    <property type="protein sequence ID" value="CCD26572.1"/>
    <property type="molecule type" value="Genomic_DNA"/>
</dbReference>
<proteinExistence type="inferred from homology"/>
<protein>
    <recommendedName>
        <fullName evidence="2">Altered inheritance of mitochondria protein 6</fullName>
    </recommendedName>
</protein>
<dbReference type="AlphaFoldDB" id="G0WFL1"/>
<evidence type="ECO:0000256" key="2">
    <source>
        <dbReference type="ARBA" id="ARBA00014286"/>
    </source>
</evidence>
<dbReference type="RefSeq" id="XP_003671815.1">
    <property type="nucleotide sequence ID" value="XM_003671767.1"/>
</dbReference>
<reference evidence="5 6" key="1">
    <citation type="journal article" date="2011" name="Proc. Natl. Acad. Sci. U.S.A.">
        <title>Evolutionary erosion of yeast sex chromosomes by mating-type switching accidents.</title>
        <authorList>
            <person name="Gordon J.L."/>
            <person name="Armisen D."/>
            <person name="Proux-Wera E."/>
            <person name="Oheigeartaigh S.S."/>
            <person name="Byrne K.P."/>
            <person name="Wolfe K.H."/>
        </authorList>
    </citation>
    <scope>NUCLEOTIDE SEQUENCE [LARGE SCALE GENOMIC DNA]</scope>
    <source>
        <strain evidence="6">ATCC 10597 / BCRC 20456 / CBS 421 / NBRC 0211 / NRRL Y-12639</strain>
    </source>
</reference>
<evidence type="ECO:0000256" key="4">
    <source>
        <dbReference type="SAM" id="Phobius"/>
    </source>
</evidence>